<dbReference type="Pfam" id="PF12852">
    <property type="entry name" value="Cupin_6"/>
    <property type="match status" value="1"/>
</dbReference>
<dbReference type="Gene3D" id="1.10.10.60">
    <property type="entry name" value="Homeodomain-like"/>
    <property type="match status" value="2"/>
</dbReference>
<feature type="domain" description="HTH araC/xylS-type" evidence="5">
    <location>
        <begin position="201"/>
        <end position="299"/>
    </location>
</feature>
<dbReference type="SUPFAM" id="SSF51182">
    <property type="entry name" value="RmlC-like cupins"/>
    <property type="match status" value="1"/>
</dbReference>
<dbReference type="InterPro" id="IPR014710">
    <property type="entry name" value="RmlC-like_jellyroll"/>
</dbReference>
<dbReference type="InterPro" id="IPR018060">
    <property type="entry name" value="HTH_AraC"/>
</dbReference>
<keyword evidence="7" id="KW-1185">Reference proteome</keyword>
<dbReference type="PROSITE" id="PS01124">
    <property type="entry name" value="HTH_ARAC_FAMILY_2"/>
    <property type="match status" value="1"/>
</dbReference>
<dbReference type="RefSeq" id="WP_428834280.1">
    <property type="nucleotide sequence ID" value="NZ_BAABBE010000034.1"/>
</dbReference>
<name>A0ABP7C8I6_9PSEU</name>
<feature type="region of interest" description="Disordered" evidence="4">
    <location>
        <begin position="300"/>
        <end position="338"/>
    </location>
</feature>
<proteinExistence type="predicted"/>
<dbReference type="PRINTS" id="PR00032">
    <property type="entry name" value="HTHARAC"/>
</dbReference>
<protein>
    <submittedName>
        <fullName evidence="6">AraC family transcriptional regulator</fullName>
    </submittedName>
</protein>
<sequence>MDVFTDVIATMRVGRAKFTRSRWSGPWGHRFGPYPGAGFHVVVEGSCWLIPPSGEPVRLDAGDVVFLPHGALHGLSDRPDTAVEELPPARETDADDSVPDQPHTHLVCGAYRLDRGHAHPFLRTLPEVLHLRSHPGRHPALRAAVDLLGADVTEAKPGAGAALPALLDLLLVYLLRAWLDEESARRPGAGWCAAFTDPVVATALSNVHQNPAHRWTVTELAGKAGLSKTAFARRFTALVGQAPMSYLTWWRLSTGARLLRDGDDTLASVARKVGYTSEFAFAAAFKREFGVAPGRFRRSAHPDDDGARGLVVQAPAIGVPDQRRDQREDEDGPQQRAR</sequence>
<evidence type="ECO:0000256" key="4">
    <source>
        <dbReference type="SAM" id="MobiDB-lite"/>
    </source>
</evidence>
<evidence type="ECO:0000256" key="3">
    <source>
        <dbReference type="ARBA" id="ARBA00023163"/>
    </source>
</evidence>
<dbReference type="InterPro" id="IPR050204">
    <property type="entry name" value="AraC_XylS_family_regulators"/>
</dbReference>
<keyword evidence="1" id="KW-0805">Transcription regulation</keyword>
<dbReference type="InterPro" id="IPR011051">
    <property type="entry name" value="RmlC_Cupin_sf"/>
</dbReference>
<keyword evidence="2" id="KW-0238">DNA-binding</keyword>
<evidence type="ECO:0000313" key="7">
    <source>
        <dbReference type="Proteomes" id="UP001500711"/>
    </source>
</evidence>
<dbReference type="Gene3D" id="2.60.120.10">
    <property type="entry name" value="Jelly Rolls"/>
    <property type="match status" value="1"/>
</dbReference>
<evidence type="ECO:0000256" key="1">
    <source>
        <dbReference type="ARBA" id="ARBA00023015"/>
    </source>
</evidence>
<dbReference type="InterPro" id="IPR020449">
    <property type="entry name" value="Tscrpt_reg_AraC-type_HTH"/>
</dbReference>
<dbReference type="PROSITE" id="PS00041">
    <property type="entry name" value="HTH_ARAC_FAMILY_1"/>
    <property type="match status" value="1"/>
</dbReference>
<gene>
    <name evidence="6" type="ORF">GCM10022267_77300</name>
</gene>
<dbReference type="Proteomes" id="UP001500711">
    <property type="component" value="Unassembled WGS sequence"/>
</dbReference>
<reference evidence="7" key="1">
    <citation type="journal article" date="2019" name="Int. J. Syst. Evol. Microbiol.">
        <title>The Global Catalogue of Microorganisms (GCM) 10K type strain sequencing project: providing services to taxonomists for standard genome sequencing and annotation.</title>
        <authorList>
            <consortium name="The Broad Institute Genomics Platform"/>
            <consortium name="The Broad Institute Genome Sequencing Center for Infectious Disease"/>
            <person name="Wu L."/>
            <person name="Ma J."/>
        </authorList>
    </citation>
    <scope>NUCLEOTIDE SEQUENCE [LARGE SCALE GENOMIC DNA]</scope>
    <source>
        <strain evidence="7">JCM 17494</strain>
    </source>
</reference>
<dbReference type="SMART" id="SM00342">
    <property type="entry name" value="HTH_ARAC"/>
    <property type="match status" value="1"/>
</dbReference>
<evidence type="ECO:0000259" key="5">
    <source>
        <dbReference type="PROSITE" id="PS01124"/>
    </source>
</evidence>
<dbReference type="InterPro" id="IPR032783">
    <property type="entry name" value="AraC_lig"/>
</dbReference>
<keyword evidence="3" id="KW-0804">Transcription</keyword>
<accession>A0ABP7C8I6</accession>
<dbReference type="EMBL" id="BAABBE010000034">
    <property type="protein sequence ID" value="GAA3679050.1"/>
    <property type="molecule type" value="Genomic_DNA"/>
</dbReference>
<comment type="caution">
    <text evidence="6">The sequence shown here is derived from an EMBL/GenBank/DDBJ whole genome shotgun (WGS) entry which is preliminary data.</text>
</comment>
<organism evidence="6 7">
    <name type="scientific">Lentzea roselyniae</name>
    <dbReference type="NCBI Taxonomy" id="531940"/>
    <lineage>
        <taxon>Bacteria</taxon>
        <taxon>Bacillati</taxon>
        <taxon>Actinomycetota</taxon>
        <taxon>Actinomycetes</taxon>
        <taxon>Pseudonocardiales</taxon>
        <taxon>Pseudonocardiaceae</taxon>
        <taxon>Lentzea</taxon>
    </lineage>
</organism>
<dbReference type="SUPFAM" id="SSF46689">
    <property type="entry name" value="Homeodomain-like"/>
    <property type="match status" value="2"/>
</dbReference>
<dbReference type="InterPro" id="IPR009057">
    <property type="entry name" value="Homeodomain-like_sf"/>
</dbReference>
<dbReference type="InterPro" id="IPR018062">
    <property type="entry name" value="HTH_AraC-typ_CS"/>
</dbReference>
<evidence type="ECO:0000313" key="6">
    <source>
        <dbReference type="EMBL" id="GAA3679050.1"/>
    </source>
</evidence>
<dbReference type="PANTHER" id="PTHR46796">
    <property type="entry name" value="HTH-TYPE TRANSCRIPTIONAL ACTIVATOR RHAS-RELATED"/>
    <property type="match status" value="1"/>
</dbReference>
<evidence type="ECO:0000256" key="2">
    <source>
        <dbReference type="ARBA" id="ARBA00023125"/>
    </source>
</evidence>
<dbReference type="Pfam" id="PF12833">
    <property type="entry name" value="HTH_18"/>
    <property type="match status" value="1"/>
</dbReference>
<dbReference type="PANTHER" id="PTHR46796:SF13">
    <property type="entry name" value="HTH-TYPE TRANSCRIPTIONAL ACTIVATOR RHAS"/>
    <property type="match status" value="1"/>
</dbReference>